<keyword evidence="2" id="KW-1185">Reference proteome</keyword>
<evidence type="ECO:0000313" key="2">
    <source>
        <dbReference type="Proteomes" id="UP000016934"/>
    </source>
</evidence>
<dbReference type="OrthoDB" id="3690251at2759"/>
<dbReference type="Proteomes" id="UP000016934">
    <property type="component" value="Unassembled WGS sequence"/>
</dbReference>
<proteinExistence type="predicted"/>
<reference evidence="1 2" key="1">
    <citation type="journal article" date="2012" name="PLoS Pathog.">
        <title>Diverse lifestyles and strategies of plant pathogenesis encoded in the genomes of eighteen Dothideomycetes fungi.</title>
        <authorList>
            <person name="Ohm R.A."/>
            <person name="Feau N."/>
            <person name="Henrissat B."/>
            <person name="Schoch C.L."/>
            <person name="Horwitz B.A."/>
            <person name="Barry K.W."/>
            <person name="Condon B.J."/>
            <person name="Copeland A.C."/>
            <person name="Dhillon B."/>
            <person name="Glaser F."/>
            <person name="Hesse C.N."/>
            <person name="Kosti I."/>
            <person name="LaButti K."/>
            <person name="Lindquist E.A."/>
            <person name="Lucas S."/>
            <person name="Salamov A.A."/>
            <person name="Bradshaw R.E."/>
            <person name="Ciuffetti L."/>
            <person name="Hamelin R.C."/>
            <person name="Kema G.H.J."/>
            <person name="Lawrence C."/>
            <person name="Scott J.A."/>
            <person name="Spatafora J.W."/>
            <person name="Turgeon B.G."/>
            <person name="de Wit P.J.G.M."/>
            <person name="Zhong S."/>
            <person name="Goodwin S.B."/>
            <person name="Grigoriev I.V."/>
        </authorList>
    </citation>
    <scope>NUCLEOTIDE SEQUENCE [LARGE SCALE GENOMIC DNA]</scope>
    <source>
        <strain evidence="2">ND90Pr / ATCC 201652</strain>
    </source>
</reference>
<sequence>MADATCIQLKFIPHYRQSGTVPISKAFELSMQAGFKIPACSAQEFIYVATTRGVPAIGQDDNLDKLALIPSHLTTMLDDTLSCETCNSSDQTKSWTYVTPTISKPDLNSLSIISEKKRLQIPLTGAPYLRPNAEPLIHIRSFANGDVHRFFENAFEKELSYAMKFYGHAGLLQRQWNHGTSRVNREATPVERLTLRVIPILPPGQDTYYYRSFKLKMEEMVEKEMKASKVSKRVARERTLSGIIDNTDDGVTLKELLALSGFETKYPLHCDNCEDEKICIFFNPRFSDGISQCGGCWKHSDMCTFSNMTYDLLNEIRKFPHFRACVPCHRCWREGTLCSKDQGQCLPGEATGNICQREMYACYWEPRDDSFCVPHCDKAHHDDGYQNMVHRSRDDVGSNAQNVARETFISSTALG</sequence>
<dbReference type="AlphaFoldDB" id="M2T6D5"/>
<dbReference type="KEGG" id="bsc:COCSADRAFT_22137"/>
<name>M2T6D5_COCSN</name>
<gene>
    <name evidence="1" type="ORF">COCSADRAFT_22137</name>
</gene>
<protein>
    <submittedName>
        <fullName evidence="1">Uncharacterized protein</fullName>
    </submittedName>
</protein>
<reference evidence="2" key="2">
    <citation type="journal article" date="2013" name="PLoS Genet.">
        <title>Comparative genome structure, secondary metabolite, and effector coding capacity across Cochliobolus pathogens.</title>
        <authorList>
            <person name="Condon B.J."/>
            <person name="Leng Y."/>
            <person name="Wu D."/>
            <person name="Bushley K.E."/>
            <person name="Ohm R.A."/>
            <person name="Otillar R."/>
            <person name="Martin J."/>
            <person name="Schackwitz W."/>
            <person name="Grimwood J."/>
            <person name="MohdZainudin N."/>
            <person name="Xue C."/>
            <person name="Wang R."/>
            <person name="Manning V.A."/>
            <person name="Dhillon B."/>
            <person name="Tu Z.J."/>
            <person name="Steffenson B.J."/>
            <person name="Salamov A."/>
            <person name="Sun H."/>
            <person name="Lowry S."/>
            <person name="LaButti K."/>
            <person name="Han J."/>
            <person name="Copeland A."/>
            <person name="Lindquist E."/>
            <person name="Barry K."/>
            <person name="Schmutz J."/>
            <person name="Baker S.E."/>
            <person name="Ciuffetti L.M."/>
            <person name="Grigoriev I.V."/>
            <person name="Zhong S."/>
            <person name="Turgeon B.G."/>
        </authorList>
    </citation>
    <scope>NUCLEOTIDE SEQUENCE [LARGE SCALE GENOMIC DNA]</scope>
    <source>
        <strain evidence="2">ND90Pr / ATCC 201652</strain>
    </source>
</reference>
<evidence type="ECO:0000313" key="1">
    <source>
        <dbReference type="EMBL" id="EMD69980.1"/>
    </source>
</evidence>
<organism evidence="1 2">
    <name type="scientific">Cochliobolus sativus (strain ND90Pr / ATCC 201652)</name>
    <name type="common">Common root rot and spot blotch fungus</name>
    <name type="synonym">Bipolaris sorokiniana</name>
    <dbReference type="NCBI Taxonomy" id="665912"/>
    <lineage>
        <taxon>Eukaryota</taxon>
        <taxon>Fungi</taxon>
        <taxon>Dikarya</taxon>
        <taxon>Ascomycota</taxon>
        <taxon>Pezizomycotina</taxon>
        <taxon>Dothideomycetes</taxon>
        <taxon>Pleosporomycetidae</taxon>
        <taxon>Pleosporales</taxon>
        <taxon>Pleosporineae</taxon>
        <taxon>Pleosporaceae</taxon>
        <taxon>Bipolaris</taxon>
    </lineage>
</organism>
<dbReference type="RefSeq" id="XP_007694091.1">
    <property type="nucleotide sequence ID" value="XM_007695901.1"/>
</dbReference>
<dbReference type="HOGENOM" id="CLU_662225_0_0_1"/>
<accession>M2T6D5</accession>
<dbReference type="GeneID" id="19134592"/>
<dbReference type="EMBL" id="KB445637">
    <property type="protein sequence ID" value="EMD69980.1"/>
    <property type="molecule type" value="Genomic_DNA"/>
</dbReference>